<reference evidence="4 5" key="1">
    <citation type="submission" date="2018-09" db="EMBL/GenBank/DDBJ databases">
        <title>Characterization of the phylogenetic diversity of five novel species belonging to the genus Bifidobacterium.</title>
        <authorList>
            <person name="Lugli G.A."/>
            <person name="Duranti S."/>
            <person name="Milani C."/>
        </authorList>
    </citation>
    <scope>NUCLEOTIDE SEQUENCE [LARGE SCALE GENOMIC DNA]</scope>
    <source>
        <strain evidence="4 5">2036B</strain>
    </source>
</reference>
<dbReference type="Pfam" id="PF05362">
    <property type="entry name" value="Lon_C"/>
    <property type="match status" value="1"/>
</dbReference>
<dbReference type="InterPro" id="IPR020568">
    <property type="entry name" value="Ribosomal_Su5_D2-typ_SF"/>
</dbReference>
<dbReference type="GO" id="GO:0006508">
    <property type="term" value="P:proteolysis"/>
    <property type="evidence" value="ECO:0007669"/>
    <property type="project" value="UniProtKB-KW"/>
</dbReference>
<organism evidence="4 5">
    <name type="scientific">Bifidobacterium dolichotidis</name>
    <dbReference type="NCBI Taxonomy" id="2306976"/>
    <lineage>
        <taxon>Bacteria</taxon>
        <taxon>Bacillati</taxon>
        <taxon>Actinomycetota</taxon>
        <taxon>Actinomycetes</taxon>
        <taxon>Bifidobacteriales</taxon>
        <taxon>Bifidobacteriaceae</taxon>
        <taxon>Bifidobacterium</taxon>
    </lineage>
</organism>
<dbReference type="GO" id="GO:0005524">
    <property type="term" value="F:ATP binding"/>
    <property type="evidence" value="ECO:0007669"/>
    <property type="project" value="InterPro"/>
</dbReference>
<evidence type="ECO:0000256" key="1">
    <source>
        <dbReference type="PROSITE-ProRule" id="PRU01122"/>
    </source>
</evidence>
<evidence type="ECO:0000313" key="4">
    <source>
        <dbReference type="EMBL" id="RSX55645.1"/>
    </source>
</evidence>
<dbReference type="AlphaFoldDB" id="A0A430FS12"/>
<dbReference type="InterPro" id="IPR014721">
    <property type="entry name" value="Ribsml_uS5_D2-typ_fold_subgr"/>
</dbReference>
<keyword evidence="2" id="KW-0812">Transmembrane</keyword>
<comment type="similarity">
    <text evidence="1">Belongs to the peptidase S16 family.</text>
</comment>
<keyword evidence="1" id="KW-0378">Hydrolase</keyword>
<keyword evidence="1 4" id="KW-0645">Protease</keyword>
<protein>
    <recommendedName>
        <fullName evidence="1">endopeptidase La</fullName>
        <ecNumber evidence="1">3.4.21.53</ecNumber>
    </recommendedName>
</protein>
<name>A0A430FS12_9BIFI</name>
<feature type="active site" evidence="1">
    <location>
        <position position="184"/>
    </location>
</feature>
<dbReference type="EMBL" id="QXGM01000001">
    <property type="protein sequence ID" value="RSX55645.1"/>
    <property type="molecule type" value="Genomic_DNA"/>
</dbReference>
<dbReference type="GO" id="GO:0030163">
    <property type="term" value="P:protein catabolic process"/>
    <property type="evidence" value="ECO:0007669"/>
    <property type="project" value="InterPro"/>
</dbReference>
<dbReference type="InterPro" id="IPR027065">
    <property type="entry name" value="Lon_Prtase"/>
</dbReference>
<feature type="domain" description="Lon proteolytic" evidence="3">
    <location>
        <begin position="178"/>
        <end position="277"/>
    </location>
</feature>
<accession>A0A430FS12</accession>
<dbReference type="PANTHER" id="PTHR10046">
    <property type="entry name" value="ATP DEPENDENT LON PROTEASE FAMILY MEMBER"/>
    <property type="match status" value="1"/>
</dbReference>
<evidence type="ECO:0000256" key="2">
    <source>
        <dbReference type="SAM" id="Phobius"/>
    </source>
</evidence>
<dbReference type="Gene3D" id="3.30.230.10">
    <property type="match status" value="1"/>
</dbReference>
<feature type="active site" evidence="1">
    <location>
        <position position="229"/>
    </location>
</feature>
<evidence type="ECO:0000313" key="5">
    <source>
        <dbReference type="Proteomes" id="UP000287609"/>
    </source>
</evidence>
<dbReference type="PROSITE" id="PS51786">
    <property type="entry name" value="LON_PROTEOLYTIC"/>
    <property type="match status" value="1"/>
</dbReference>
<sequence>MQTQEQTSEHSEQQTNDHKGLMNRLRHYVQGKPLKYFTGLFAVILAIVMLFLPSPYAIQMPGPTQNVLGKQGDHAVISIDGAKTYPTSGELLLTTVNATGVPGYPTNSAEVILAWFVKRMEVIPQEVVVPVGQTADEYKKESDSQMNESQQAAVAAGLALAKHLGVNTSGVSVKLHIEDIGGPSAGMMYALGIVDKLTPQNEANGQIIAGTGTIDAEGKVGPIGGIDLKMVGAQESGAKWFLAPADNCSQVVGHVPEGLRDVRVSTLDEAYKAVVAIGKGQGDSLPQCTVQ</sequence>
<dbReference type="GO" id="GO:0004252">
    <property type="term" value="F:serine-type endopeptidase activity"/>
    <property type="evidence" value="ECO:0007669"/>
    <property type="project" value="UniProtKB-UniRule"/>
</dbReference>
<keyword evidence="5" id="KW-1185">Reference proteome</keyword>
<proteinExistence type="inferred from homology"/>
<keyword evidence="2" id="KW-1133">Transmembrane helix</keyword>
<dbReference type="Proteomes" id="UP000287609">
    <property type="component" value="Unassembled WGS sequence"/>
</dbReference>
<evidence type="ECO:0000259" key="3">
    <source>
        <dbReference type="PROSITE" id="PS51786"/>
    </source>
</evidence>
<keyword evidence="2" id="KW-0472">Membrane</keyword>
<comment type="caution">
    <text evidence="4">The sequence shown here is derived from an EMBL/GenBank/DDBJ whole genome shotgun (WGS) entry which is preliminary data.</text>
</comment>
<keyword evidence="1" id="KW-0720">Serine protease</keyword>
<dbReference type="InterPro" id="IPR008269">
    <property type="entry name" value="Lon_proteolytic"/>
</dbReference>
<feature type="transmembrane region" description="Helical" evidence="2">
    <location>
        <begin position="34"/>
        <end position="52"/>
    </location>
</feature>
<dbReference type="GO" id="GO:0004176">
    <property type="term" value="F:ATP-dependent peptidase activity"/>
    <property type="evidence" value="ECO:0007669"/>
    <property type="project" value="UniProtKB-UniRule"/>
</dbReference>
<gene>
    <name evidence="4" type="ORF">D2E26_0208</name>
</gene>
<dbReference type="EC" id="3.4.21.53" evidence="1"/>
<dbReference type="SUPFAM" id="SSF54211">
    <property type="entry name" value="Ribosomal protein S5 domain 2-like"/>
    <property type="match status" value="1"/>
</dbReference>
<comment type="catalytic activity">
    <reaction evidence="1">
        <text>Hydrolysis of proteins in presence of ATP.</text>
        <dbReference type="EC" id="3.4.21.53"/>
    </reaction>
</comment>